<dbReference type="Proteomes" id="UP000325579">
    <property type="component" value="Unassembled WGS sequence"/>
</dbReference>
<proteinExistence type="predicted"/>
<protein>
    <submittedName>
        <fullName evidence="1">Uncharacterized protein</fullName>
    </submittedName>
</protein>
<dbReference type="GeneID" id="43676062"/>
<evidence type="ECO:0000313" key="1">
    <source>
        <dbReference type="EMBL" id="KAE8405741.1"/>
    </source>
</evidence>
<name>A0A5N7DH49_9EURO</name>
<dbReference type="RefSeq" id="XP_031943060.1">
    <property type="nucleotide sequence ID" value="XM_032091371.1"/>
</dbReference>
<accession>A0A5N7DH49</accession>
<dbReference type="AlphaFoldDB" id="A0A5N7DH49"/>
<reference evidence="1 2" key="1">
    <citation type="submission" date="2019-04" db="EMBL/GenBank/DDBJ databases">
        <authorList>
            <consortium name="DOE Joint Genome Institute"/>
            <person name="Mondo S."/>
            <person name="Kjaerbolling I."/>
            <person name="Vesth T."/>
            <person name="Frisvad J.C."/>
            <person name="Nybo J.L."/>
            <person name="Theobald S."/>
            <person name="Kildgaard S."/>
            <person name="Isbrandt T."/>
            <person name="Kuo A."/>
            <person name="Sato A."/>
            <person name="Lyhne E.K."/>
            <person name="Kogle M.E."/>
            <person name="Wiebenga A."/>
            <person name="Kun R.S."/>
            <person name="Lubbers R.J."/>
            <person name="Makela M.R."/>
            <person name="Barry K."/>
            <person name="Chovatia M."/>
            <person name="Clum A."/>
            <person name="Daum C."/>
            <person name="Haridas S."/>
            <person name="He G."/>
            <person name="LaButti K."/>
            <person name="Lipzen A."/>
            <person name="Riley R."/>
            <person name="Salamov A."/>
            <person name="Simmons B.A."/>
            <person name="Magnuson J.K."/>
            <person name="Henrissat B."/>
            <person name="Mortensen U.H."/>
            <person name="Larsen T.O."/>
            <person name="Devries R.P."/>
            <person name="Grigoriev I.V."/>
            <person name="Machida M."/>
            <person name="Baker S.E."/>
            <person name="Andersen M.R."/>
            <person name="Cantor M.N."/>
            <person name="Hua S.X."/>
        </authorList>
    </citation>
    <scope>NUCLEOTIDE SEQUENCE [LARGE SCALE GENOMIC DNA]</scope>
    <source>
        <strain evidence="1 2">CBS 119388</strain>
    </source>
</reference>
<organism evidence="1 2">
    <name type="scientific">Aspergillus pseudonomiae</name>
    <dbReference type="NCBI Taxonomy" id="1506151"/>
    <lineage>
        <taxon>Eukaryota</taxon>
        <taxon>Fungi</taxon>
        <taxon>Dikarya</taxon>
        <taxon>Ascomycota</taxon>
        <taxon>Pezizomycotina</taxon>
        <taxon>Eurotiomycetes</taxon>
        <taxon>Eurotiomycetidae</taxon>
        <taxon>Eurotiales</taxon>
        <taxon>Aspergillaceae</taxon>
        <taxon>Aspergillus</taxon>
        <taxon>Aspergillus subgen. Circumdati</taxon>
    </lineage>
</organism>
<sequence>MRCSTGQQRQSYGGLSLHASRLILHTARFYQDISQFAAFATSKKSLRVLSHTSMITNTRCGCLVDYRFLSSWIKPKRPSRRKRNNSLEILQTP</sequence>
<gene>
    <name evidence="1" type="ORF">BDV37DRAFT_87465</name>
</gene>
<dbReference type="OrthoDB" id="5229455at2759"/>
<keyword evidence="2" id="KW-1185">Reference proteome</keyword>
<dbReference type="EMBL" id="ML736758">
    <property type="protein sequence ID" value="KAE8405741.1"/>
    <property type="molecule type" value="Genomic_DNA"/>
</dbReference>
<evidence type="ECO:0000313" key="2">
    <source>
        <dbReference type="Proteomes" id="UP000325579"/>
    </source>
</evidence>